<dbReference type="InterPro" id="IPR001789">
    <property type="entry name" value="Sig_transdc_resp-reg_receiver"/>
</dbReference>
<keyword evidence="7" id="KW-0804">Transcription</keyword>
<dbReference type="GO" id="GO:0032993">
    <property type="term" value="C:protein-DNA complex"/>
    <property type="evidence" value="ECO:0007669"/>
    <property type="project" value="TreeGrafter"/>
</dbReference>
<dbReference type="SUPFAM" id="SSF46894">
    <property type="entry name" value="C-terminal effector domain of the bipartite response regulators"/>
    <property type="match status" value="1"/>
</dbReference>
<comment type="subcellular location">
    <subcellularLocation>
        <location evidence="1">Cytoplasm</location>
    </subcellularLocation>
</comment>
<protein>
    <submittedName>
        <fullName evidence="12">DNA-binding response regulator</fullName>
    </submittedName>
</protein>
<feature type="modified residue" description="4-aspartylphosphate" evidence="8">
    <location>
        <position position="52"/>
    </location>
</feature>
<dbReference type="PANTHER" id="PTHR48111:SF39">
    <property type="entry name" value="TRANSCRIPTIONAL REGULATORY PROTEIN CPXR"/>
    <property type="match status" value="1"/>
</dbReference>
<keyword evidence="6 9" id="KW-0238">DNA-binding</keyword>
<sequence>MTLLLIEDDAGLAELLTEFLGMSGYEVLHFSDGESGLNAALHYDNIELILLDVMLPKLNGLDVLKVLRQNSEVPVLMLTARGDDLDKVLGLELGADDYLAKPFNDRELLARIRAIMRRTKDRSDEPENNGAGSRTKRIELGDLQLDLQRMEARCKKQLLELTGSEFALLKQLSNAPGELISKDDLSEQCLGRRLQAFDRSIDTHISNLRKKLSAADSACEIKSQRGRGYGIFSG</sequence>
<dbReference type="OrthoDB" id="9802426at2"/>
<reference evidence="13" key="1">
    <citation type="journal article" date="2020" name="Int. J. Syst. Evol. Microbiol.">
        <title>Alteromonas alba sp. nov., a marine bacterium isolated from the seawater of the West Pacific Ocean.</title>
        <authorList>
            <person name="Sun C."/>
            <person name="Wu Y.-H."/>
            <person name="Xamxidin M."/>
            <person name="Cheng H."/>
            <person name="Xu X.-W."/>
        </authorList>
    </citation>
    <scope>NUCLEOTIDE SEQUENCE [LARGE SCALE GENOMIC DNA]</scope>
    <source>
        <strain evidence="13">190</strain>
    </source>
</reference>
<evidence type="ECO:0000313" key="12">
    <source>
        <dbReference type="EMBL" id="PRO72174.1"/>
    </source>
</evidence>
<dbReference type="InterPro" id="IPR039420">
    <property type="entry name" value="WalR-like"/>
</dbReference>
<evidence type="ECO:0000256" key="9">
    <source>
        <dbReference type="PROSITE-ProRule" id="PRU01091"/>
    </source>
</evidence>
<organism evidence="12 13">
    <name type="scientific">Alteromonas alba</name>
    <dbReference type="NCBI Taxonomy" id="2079529"/>
    <lineage>
        <taxon>Bacteria</taxon>
        <taxon>Pseudomonadati</taxon>
        <taxon>Pseudomonadota</taxon>
        <taxon>Gammaproteobacteria</taxon>
        <taxon>Alteromonadales</taxon>
        <taxon>Alteromonadaceae</taxon>
        <taxon>Alteromonas/Salinimonas group</taxon>
        <taxon>Alteromonas</taxon>
    </lineage>
</organism>
<accession>A0A2S9V6X4</accession>
<keyword evidence="4" id="KW-0902">Two-component regulatory system</keyword>
<dbReference type="PANTHER" id="PTHR48111">
    <property type="entry name" value="REGULATOR OF RPOS"/>
    <property type="match status" value="1"/>
</dbReference>
<evidence type="ECO:0000259" key="10">
    <source>
        <dbReference type="PROSITE" id="PS50110"/>
    </source>
</evidence>
<evidence type="ECO:0000256" key="5">
    <source>
        <dbReference type="ARBA" id="ARBA00023015"/>
    </source>
</evidence>
<evidence type="ECO:0000256" key="3">
    <source>
        <dbReference type="ARBA" id="ARBA00022553"/>
    </source>
</evidence>
<dbReference type="InterPro" id="IPR016032">
    <property type="entry name" value="Sig_transdc_resp-reg_C-effctor"/>
</dbReference>
<evidence type="ECO:0000256" key="6">
    <source>
        <dbReference type="ARBA" id="ARBA00023125"/>
    </source>
</evidence>
<keyword evidence="5" id="KW-0805">Transcription regulation</keyword>
<dbReference type="PROSITE" id="PS50110">
    <property type="entry name" value="RESPONSE_REGULATORY"/>
    <property type="match status" value="1"/>
</dbReference>
<feature type="DNA-binding region" description="OmpR/PhoB-type" evidence="9">
    <location>
        <begin position="135"/>
        <end position="233"/>
    </location>
</feature>
<feature type="domain" description="Response regulatory" evidence="10">
    <location>
        <begin position="2"/>
        <end position="116"/>
    </location>
</feature>
<dbReference type="SMART" id="SM00862">
    <property type="entry name" value="Trans_reg_C"/>
    <property type="match status" value="1"/>
</dbReference>
<dbReference type="InterPro" id="IPR036388">
    <property type="entry name" value="WH-like_DNA-bd_sf"/>
</dbReference>
<evidence type="ECO:0000256" key="4">
    <source>
        <dbReference type="ARBA" id="ARBA00023012"/>
    </source>
</evidence>
<dbReference type="CDD" id="cd00383">
    <property type="entry name" value="trans_reg_C"/>
    <property type="match status" value="1"/>
</dbReference>
<dbReference type="SMART" id="SM00448">
    <property type="entry name" value="REC"/>
    <property type="match status" value="1"/>
</dbReference>
<feature type="domain" description="OmpR/PhoB-type" evidence="11">
    <location>
        <begin position="135"/>
        <end position="233"/>
    </location>
</feature>
<dbReference type="GO" id="GO:0006355">
    <property type="term" value="P:regulation of DNA-templated transcription"/>
    <property type="evidence" value="ECO:0007669"/>
    <property type="project" value="InterPro"/>
</dbReference>
<evidence type="ECO:0000313" key="13">
    <source>
        <dbReference type="Proteomes" id="UP000238949"/>
    </source>
</evidence>
<dbReference type="RefSeq" id="WP_105935887.1">
    <property type="nucleotide sequence ID" value="NZ_PVNP01000192.1"/>
</dbReference>
<dbReference type="InterPro" id="IPR001867">
    <property type="entry name" value="OmpR/PhoB-type_DNA-bd"/>
</dbReference>
<evidence type="ECO:0000256" key="8">
    <source>
        <dbReference type="PROSITE-ProRule" id="PRU00169"/>
    </source>
</evidence>
<dbReference type="GO" id="GO:0000976">
    <property type="term" value="F:transcription cis-regulatory region binding"/>
    <property type="evidence" value="ECO:0007669"/>
    <property type="project" value="TreeGrafter"/>
</dbReference>
<evidence type="ECO:0000256" key="1">
    <source>
        <dbReference type="ARBA" id="ARBA00004496"/>
    </source>
</evidence>
<dbReference type="Gene3D" id="6.10.250.690">
    <property type="match status" value="1"/>
</dbReference>
<comment type="caution">
    <text evidence="12">The sequence shown here is derived from an EMBL/GenBank/DDBJ whole genome shotgun (WGS) entry which is preliminary data.</text>
</comment>
<proteinExistence type="predicted"/>
<name>A0A2S9V6X4_9ALTE</name>
<dbReference type="Gene3D" id="3.40.50.2300">
    <property type="match status" value="1"/>
</dbReference>
<keyword evidence="3 8" id="KW-0597">Phosphoprotein</keyword>
<evidence type="ECO:0000256" key="7">
    <source>
        <dbReference type="ARBA" id="ARBA00023163"/>
    </source>
</evidence>
<dbReference type="Proteomes" id="UP000238949">
    <property type="component" value="Unassembled WGS sequence"/>
</dbReference>
<keyword evidence="2" id="KW-0963">Cytoplasm</keyword>
<dbReference type="InterPro" id="IPR011006">
    <property type="entry name" value="CheY-like_superfamily"/>
</dbReference>
<evidence type="ECO:0000256" key="2">
    <source>
        <dbReference type="ARBA" id="ARBA00022490"/>
    </source>
</evidence>
<dbReference type="PROSITE" id="PS51755">
    <property type="entry name" value="OMPR_PHOB"/>
    <property type="match status" value="1"/>
</dbReference>
<dbReference type="EMBL" id="PVNP01000192">
    <property type="protein sequence ID" value="PRO72174.1"/>
    <property type="molecule type" value="Genomic_DNA"/>
</dbReference>
<dbReference type="GO" id="GO:0005829">
    <property type="term" value="C:cytosol"/>
    <property type="evidence" value="ECO:0007669"/>
    <property type="project" value="TreeGrafter"/>
</dbReference>
<dbReference type="Pfam" id="PF00072">
    <property type="entry name" value="Response_reg"/>
    <property type="match status" value="1"/>
</dbReference>
<dbReference type="Pfam" id="PF00486">
    <property type="entry name" value="Trans_reg_C"/>
    <property type="match status" value="1"/>
</dbReference>
<keyword evidence="13" id="KW-1185">Reference proteome</keyword>
<dbReference type="SUPFAM" id="SSF52172">
    <property type="entry name" value="CheY-like"/>
    <property type="match status" value="1"/>
</dbReference>
<dbReference type="Gene3D" id="1.10.10.10">
    <property type="entry name" value="Winged helix-like DNA-binding domain superfamily/Winged helix DNA-binding domain"/>
    <property type="match status" value="1"/>
</dbReference>
<gene>
    <name evidence="12" type="ORF">C6Y40_18535</name>
</gene>
<dbReference type="GO" id="GO:0000156">
    <property type="term" value="F:phosphorelay response regulator activity"/>
    <property type="evidence" value="ECO:0007669"/>
    <property type="project" value="TreeGrafter"/>
</dbReference>
<evidence type="ECO:0000259" key="11">
    <source>
        <dbReference type="PROSITE" id="PS51755"/>
    </source>
</evidence>
<dbReference type="AlphaFoldDB" id="A0A2S9V6X4"/>